<keyword evidence="3 6" id="KW-0812">Transmembrane</keyword>
<feature type="transmembrane region" description="Helical" evidence="6">
    <location>
        <begin position="211"/>
        <end position="231"/>
    </location>
</feature>
<evidence type="ECO:0000256" key="3">
    <source>
        <dbReference type="ARBA" id="ARBA00022692"/>
    </source>
</evidence>
<protein>
    <submittedName>
        <fullName evidence="7">ABC transporter permease</fullName>
    </submittedName>
</protein>
<dbReference type="CDD" id="cd06579">
    <property type="entry name" value="TM_PBP1_transp_AraH_like"/>
    <property type="match status" value="1"/>
</dbReference>
<dbReference type="InterPro" id="IPR001851">
    <property type="entry name" value="ABC_transp_permease"/>
</dbReference>
<proteinExistence type="predicted"/>
<dbReference type="PANTHER" id="PTHR32196">
    <property type="entry name" value="ABC TRANSPORTER PERMEASE PROTEIN YPHD-RELATED-RELATED"/>
    <property type="match status" value="1"/>
</dbReference>
<feature type="transmembrane region" description="Helical" evidence="6">
    <location>
        <begin position="160"/>
        <end position="182"/>
    </location>
</feature>
<dbReference type="Pfam" id="PF02653">
    <property type="entry name" value="BPD_transp_2"/>
    <property type="match status" value="1"/>
</dbReference>
<feature type="transmembrane region" description="Helical" evidence="6">
    <location>
        <begin position="15"/>
        <end position="32"/>
    </location>
</feature>
<feature type="transmembrane region" description="Helical" evidence="6">
    <location>
        <begin position="120"/>
        <end position="140"/>
    </location>
</feature>
<feature type="transmembrane region" description="Helical" evidence="6">
    <location>
        <begin position="85"/>
        <end position="108"/>
    </location>
</feature>
<comment type="caution">
    <text evidence="7">The sequence shown here is derived from an EMBL/GenBank/DDBJ whole genome shotgun (WGS) entry which is preliminary data.</text>
</comment>
<reference evidence="7" key="1">
    <citation type="submission" date="2021-06" db="EMBL/GenBank/DDBJ databases">
        <title>Description of novel taxa of the family Lachnospiraceae.</title>
        <authorList>
            <person name="Chaplin A.V."/>
            <person name="Sokolova S.R."/>
            <person name="Pikina A.P."/>
            <person name="Korzhanova M."/>
            <person name="Belova V."/>
            <person name="Korostin D."/>
            <person name="Efimov B.A."/>
        </authorList>
    </citation>
    <scope>NUCLEOTIDE SEQUENCE</scope>
    <source>
        <strain evidence="7">ASD5720</strain>
    </source>
</reference>
<evidence type="ECO:0000256" key="4">
    <source>
        <dbReference type="ARBA" id="ARBA00022989"/>
    </source>
</evidence>
<dbReference type="Proteomes" id="UP000712157">
    <property type="component" value="Unassembled WGS sequence"/>
</dbReference>
<dbReference type="AlphaFoldDB" id="A0A949K796"/>
<evidence type="ECO:0000256" key="2">
    <source>
        <dbReference type="ARBA" id="ARBA00022475"/>
    </source>
</evidence>
<evidence type="ECO:0000256" key="1">
    <source>
        <dbReference type="ARBA" id="ARBA00004651"/>
    </source>
</evidence>
<accession>A0A949K796</accession>
<keyword evidence="4 6" id="KW-1133">Transmembrane helix</keyword>
<dbReference type="GO" id="GO:0005886">
    <property type="term" value="C:plasma membrane"/>
    <property type="evidence" value="ECO:0007669"/>
    <property type="project" value="UniProtKB-SubCell"/>
</dbReference>
<organism evidence="7 8">
    <name type="scientific">Diplocloster agilis</name>
    <dbReference type="NCBI Taxonomy" id="2850323"/>
    <lineage>
        <taxon>Bacteria</taxon>
        <taxon>Bacillati</taxon>
        <taxon>Bacillota</taxon>
        <taxon>Clostridia</taxon>
        <taxon>Lachnospirales</taxon>
        <taxon>Lachnospiraceae</taxon>
        <taxon>Diplocloster</taxon>
    </lineage>
</organism>
<feature type="transmembrane region" description="Helical" evidence="6">
    <location>
        <begin position="44"/>
        <end position="65"/>
    </location>
</feature>
<gene>
    <name evidence="7" type="ORF">KTH89_22050</name>
</gene>
<keyword evidence="8" id="KW-1185">Reference proteome</keyword>
<keyword evidence="2" id="KW-1003">Cell membrane</keyword>
<dbReference type="RefSeq" id="WP_238723122.1">
    <property type="nucleotide sequence ID" value="NZ_JAHQCW010000053.1"/>
</dbReference>
<evidence type="ECO:0000256" key="5">
    <source>
        <dbReference type="ARBA" id="ARBA00023136"/>
    </source>
</evidence>
<sequence>MNQTIEKIRIHSKKLVAQILLLIIIIIFSVMQPQTFLTSDNLLAIVRQVATTGIVALGVSFLMLTGNLDFSVGKIYAFSGVSCALMYQAGIPIVLCMILSVLFSVLLCMLTGIISMKFNIPMLIVSIAMMQVIDGLNLVLTDGATIYGLPEWIKIFGQGYVMGVPIAAIIFIVCAVIVAFLLNRTYMGRYFFAVGGSNAAARLSGIHVNKVKLIASALCGLLTGIAGIIMMSRSFSGSPYSGANLSNDVISAAVLGGVSIMGGTGKTSGVVTGVLIIGVLSTGLVMVGLSSNFQNMIKGAVLILAVIMDVRSKVVKVRIPVDEEGQGDD</sequence>
<comment type="subcellular location">
    <subcellularLocation>
        <location evidence="1">Cell membrane</location>
        <topology evidence="1">Multi-pass membrane protein</topology>
    </subcellularLocation>
</comment>
<evidence type="ECO:0000313" key="8">
    <source>
        <dbReference type="Proteomes" id="UP000712157"/>
    </source>
</evidence>
<dbReference type="GO" id="GO:0022857">
    <property type="term" value="F:transmembrane transporter activity"/>
    <property type="evidence" value="ECO:0007669"/>
    <property type="project" value="InterPro"/>
</dbReference>
<name>A0A949K796_9FIRM</name>
<evidence type="ECO:0000313" key="7">
    <source>
        <dbReference type="EMBL" id="MBU9739221.1"/>
    </source>
</evidence>
<keyword evidence="5 6" id="KW-0472">Membrane</keyword>
<evidence type="ECO:0000256" key="6">
    <source>
        <dbReference type="SAM" id="Phobius"/>
    </source>
</evidence>
<feature type="transmembrane region" description="Helical" evidence="6">
    <location>
        <begin position="269"/>
        <end position="289"/>
    </location>
</feature>
<dbReference type="EMBL" id="JAHQCW010000053">
    <property type="protein sequence ID" value="MBU9739221.1"/>
    <property type="molecule type" value="Genomic_DNA"/>
</dbReference>